<name>A0A7S2STJ2_9STRA</name>
<feature type="domain" description="HSF-type DNA-binding" evidence="6">
    <location>
        <begin position="20"/>
        <end position="114"/>
    </location>
</feature>
<feature type="compositionally biased region" description="Low complexity" evidence="5">
    <location>
        <begin position="353"/>
        <end position="366"/>
    </location>
</feature>
<accession>A0A7S2STJ2</accession>
<evidence type="ECO:0000256" key="1">
    <source>
        <dbReference type="ARBA" id="ARBA00004123"/>
    </source>
</evidence>
<dbReference type="GO" id="GO:0043565">
    <property type="term" value="F:sequence-specific DNA binding"/>
    <property type="evidence" value="ECO:0007669"/>
    <property type="project" value="InterPro"/>
</dbReference>
<dbReference type="FunFam" id="1.10.10.10:FF:000479">
    <property type="entry name" value="Predicted protein"/>
    <property type="match status" value="1"/>
</dbReference>
<gene>
    <name evidence="7" type="ORF">RMAR1173_LOCUS20235</name>
</gene>
<feature type="compositionally biased region" description="Low complexity" evidence="5">
    <location>
        <begin position="1"/>
        <end position="19"/>
    </location>
</feature>
<dbReference type="SMART" id="SM00415">
    <property type="entry name" value="HSF"/>
    <property type="match status" value="1"/>
</dbReference>
<dbReference type="InterPro" id="IPR036390">
    <property type="entry name" value="WH_DNA-bd_sf"/>
</dbReference>
<dbReference type="Gene3D" id="1.10.10.10">
    <property type="entry name" value="Winged helix-like DNA-binding domain superfamily/Winged helix DNA-binding domain"/>
    <property type="match status" value="1"/>
</dbReference>
<evidence type="ECO:0000256" key="3">
    <source>
        <dbReference type="ARBA" id="ARBA00023242"/>
    </source>
</evidence>
<dbReference type="GO" id="GO:0005634">
    <property type="term" value="C:nucleus"/>
    <property type="evidence" value="ECO:0007669"/>
    <property type="project" value="UniProtKB-SubCell"/>
</dbReference>
<proteinExistence type="inferred from homology"/>
<comment type="subcellular location">
    <subcellularLocation>
        <location evidence="1">Nucleus</location>
    </subcellularLocation>
</comment>
<keyword evidence="3" id="KW-0539">Nucleus</keyword>
<evidence type="ECO:0000256" key="4">
    <source>
        <dbReference type="RuleBase" id="RU004020"/>
    </source>
</evidence>
<evidence type="ECO:0000256" key="2">
    <source>
        <dbReference type="ARBA" id="ARBA00023125"/>
    </source>
</evidence>
<dbReference type="PANTHER" id="PTHR10015:SF427">
    <property type="entry name" value="HEAT SHOCK FACTOR PROTEIN"/>
    <property type="match status" value="1"/>
</dbReference>
<dbReference type="EMBL" id="HBHJ01030596">
    <property type="protein sequence ID" value="CAD9709243.1"/>
    <property type="molecule type" value="Transcribed_RNA"/>
</dbReference>
<feature type="region of interest" description="Disordered" evidence="5">
    <location>
        <begin position="697"/>
        <end position="780"/>
    </location>
</feature>
<comment type="similarity">
    <text evidence="4">Belongs to the HSF family.</text>
</comment>
<keyword evidence="2" id="KW-0238">DNA-binding</keyword>
<dbReference type="InterPro" id="IPR000232">
    <property type="entry name" value="HSF_DNA-bd"/>
</dbReference>
<dbReference type="PANTHER" id="PTHR10015">
    <property type="entry name" value="HEAT SHOCK TRANSCRIPTION FACTOR"/>
    <property type="match status" value="1"/>
</dbReference>
<reference evidence="7" key="1">
    <citation type="submission" date="2021-01" db="EMBL/GenBank/DDBJ databases">
        <authorList>
            <person name="Corre E."/>
            <person name="Pelletier E."/>
            <person name="Niang G."/>
            <person name="Scheremetjew M."/>
            <person name="Finn R."/>
            <person name="Kale V."/>
            <person name="Holt S."/>
            <person name="Cochrane G."/>
            <person name="Meng A."/>
            <person name="Brown T."/>
            <person name="Cohen L."/>
        </authorList>
    </citation>
    <scope>NUCLEOTIDE SEQUENCE</scope>
    <source>
        <strain evidence="7">CCMP1243</strain>
    </source>
</reference>
<protein>
    <recommendedName>
        <fullName evidence="6">HSF-type DNA-binding domain-containing protein</fullName>
    </recommendedName>
</protein>
<dbReference type="GO" id="GO:0003700">
    <property type="term" value="F:DNA-binding transcription factor activity"/>
    <property type="evidence" value="ECO:0007669"/>
    <property type="project" value="InterPro"/>
</dbReference>
<sequence length="796" mass="84468">MASSSPKPGEASSSSKPGPTSNAFPRRLYELLNNEDPSIVMWTKNGQAFRVMNTARFCAEVLPKYFRHQKLTSFQRQLNLYGFHHVTKGPAAGCYFHSLFRRGYPEGLEFIKRTTRTTRKKEPREAASLSAAAMGGGSDDMPGQQSPIVMNPWHLPMYPVPPMGTFPISEGMPQAGMMTVSQVAQQQHYQHQLNFSTMAAMMGGTMVPLPPAVVPDHTQPFVAPQLPPKFDPGLVNHHYPPQAELYDSPHLLRQPNPSLSAAESYYAVPNLRAPERAASGEGVQRGIFATMAATPVGGVLDGTPAAAAPAAAAAAMNISSEKSSAHSANPAMGGGLKKNLSVRSTTDESILSFSLSRNPSNRSLLSTDSGGAASVSRGSDVLTPHASFRSVTSNDSDGSTVNHALNRLRLVDEGSSRSRPKIMKPPEDERVDPADDLSSIADYLVEDPSLEDPPIQEETSLVAGSEGGDGSAASSQSGDVMDASSAGVKLISGLFPQTQTRRRSENSSNPATDPRALKRERRMSPRSQESLFGHPPASASAEQHLGSDADVNSAADYGSGDGGGGVAASSGSFRTQGAGEEAAPSFPSLANIFGSVDGGVPPILFSEREREVGRVGHKLLSRRFSNSSDDATHERRHSELVAVETFERMYRTTPGLNVSPYYATAQRLVTTLGVSETDALATALALIGRLLTMQTSTDLRSTDERRRSSRTHSSTPMSRFNASAAGSPLSTTSRSSHHEGEGQPSAPLRPVGAQQGSSRRNSGLPSPPVPEDGEAGSWEADAALLASFDLGLDPLA</sequence>
<feature type="region of interest" description="Disordered" evidence="5">
    <location>
        <begin position="1"/>
        <end position="24"/>
    </location>
</feature>
<dbReference type="Pfam" id="PF00447">
    <property type="entry name" value="HSF_DNA-bind"/>
    <property type="match status" value="1"/>
</dbReference>
<organism evidence="7">
    <name type="scientific">Rhizochromulina marina</name>
    <dbReference type="NCBI Taxonomy" id="1034831"/>
    <lineage>
        <taxon>Eukaryota</taxon>
        <taxon>Sar</taxon>
        <taxon>Stramenopiles</taxon>
        <taxon>Ochrophyta</taxon>
        <taxon>Dictyochophyceae</taxon>
        <taxon>Rhizochromulinales</taxon>
        <taxon>Rhizochromulina</taxon>
    </lineage>
</organism>
<dbReference type="AlphaFoldDB" id="A0A7S2STJ2"/>
<evidence type="ECO:0000256" key="5">
    <source>
        <dbReference type="SAM" id="MobiDB-lite"/>
    </source>
</evidence>
<evidence type="ECO:0000313" key="7">
    <source>
        <dbReference type="EMBL" id="CAD9709243.1"/>
    </source>
</evidence>
<feature type="region of interest" description="Disordered" evidence="5">
    <location>
        <begin position="493"/>
        <end position="582"/>
    </location>
</feature>
<feature type="region of interest" description="Disordered" evidence="5">
    <location>
        <begin position="115"/>
        <end position="144"/>
    </location>
</feature>
<feature type="region of interest" description="Disordered" evidence="5">
    <location>
        <begin position="353"/>
        <end position="435"/>
    </location>
</feature>
<feature type="region of interest" description="Disordered" evidence="5">
    <location>
        <begin position="460"/>
        <end position="481"/>
    </location>
</feature>
<evidence type="ECO:0000259" key="6">
    <source>
        <dbReference type="SMART" id="SM00415"/>
    </source>
</evidence>
<feature type="compositionally biased region" description="Basic and acidic residues" evidence="5">
    <location>
        <begin position="424"/>
        <end position="433"/>
    </location>
</feature>
<feature type="compositionally biased region" description="Polar residues" evidence="5">
    <location>
        <begin position="754"/>
        <end position="764"/>
    </location>
</feature>
<dbReference type="SUPFAM" id="SSF46785">
    <property type="entry name" value="Winged helix' DNA-binding domain"/>
    <property type="match status" value="1"/>
</dbReference>
<dbReference type="InterPro" id="IPR036388">
    <property type="entry name" value="WH-like_DNA-bd_sf"/>
</dbReference>
<feature type="compositionally biased region" description="Polar residues" evidence="5">
    <location>
        <begin position="389"/>
        <end position="403"/>
    </location>
</feature>